<dbReference type="Proteomes" id="UP000008370">
    <property type="component" value="Unassembled WGS sequence"/>
</dbReference>
<dbReference type="InParanoid" id="K5WD48"/>
<name>K5WD48_PHACS</name>
<proteinExistence type="predicted"/>
<evidence type="ECO:0000313" key="1">
    <source>
        <dbReference type="EMBL" id="EKM57205.1"/>
    </source>
</evidence>
<gene>
    <name evidence="1" type="ORF">PHACADRAFT_92107</name>
</gene>
<dbReference type="RefSeq" id="XP_007395026.1">
    <property type="nucleotide sequence ID" value="XM_007394964.1"/>
</dbReference>
<evidence type="ECO:0000313" key="2">
    <source>
        <dbReference type="Proteomes" id="UP000008370"/>
    </source>
</evidence>
<dbReference type="AlphaFoldDB" id="K5WD48"/>
<protein>
    <submittedName>
        <fullName evidence="1">Uncharacterized protein</fullName>
    </submittedName>
</protein>
<accession>K5WD48</accession>
<dbReference type="HOGENOM" id="CLU_2073995_0_0_1"/>
<sequence length="118" mass="13231">MLLVLSPSLRSTCSALSALSLYGYGSERCWYIMWRSQVGLHVTEVQDDGLFSLLHFVPDDLTTDTKAHPSSAARTCRTPMWRTVDDVMLGEHIAWLVEVGFLPALKRSRLTYALQSAN</sequence>
<dbReference type="EMBL" id="JH930471">
    <property type="protein sequence ID" value="EKM57205.1"/>
    <property type="molecule type" value="Genomic_DNA"/>
</dbReference>
<keyword evidence="2" id="KW-1185">Reference proteome</keyword>
<dbReference type="KEGG" id="pco:PHACADRAFT_92107"/>
<dbReference type="GeneID" id="18920769"/>
<dbReference type="OrthoDB" id="329835at2759"/>
<organism evidence="1 2">
    <name type="scientific">Phanerochaete carnosa (strain HHB-10118-sp)</name>
    <name type="common">White-rot fungus</name>
    <name type="synonym">Peniophora carnosa</name>
    <dbReference type="NCBI Taxonomy" id="650164"/>
    <lineage>
        <taxon>Eukaryota</taxon>
        <taxon>Fungi</taxon>
        <taxon>Dikarya</taxon>
        <taxon>Basidiomycota</taxon>
        <taxon>Agaricomycotina</taxon>
        <taxon>Agaricomycetes</taxon>
        <taxon>Polyporales</taxon>
        <taxon>Phanerochaetaceae</taxon>
        <taxon>Phanerochaete</taxon>
    </lineage>
</organism>
<reference evidence="1 2" key="1">
    <citation type="journal article" date="2012" name="BMC Genomics">
        <title>Comparative genomics of the white-rot fungi, Phanerochaete carnosa and P. chrysosporium, to elucidate the genetic basis of the distinct wood types they colonize.</title>
        <authorList>
            <person name="Suzuki H."/>
            <person name="MacDonald J."/>
            <person name="Syed K."/>
            <person name="Salamov A."/>
            <person name="Hori C."/>
            <person name="Aerts A."/>
            <person name="Henrissat B."/>
            <person name="Wiebenga A."/>
            <person name="vanKuyk P.A."/>
            <person name="Barry K."/>
            <person name="Lindquist E."/>
            <person name="LaButti K."/>
            <person name="Lapidus A."/>
            <person name="Lucas S."/>
            <person name="Coutinho P."/>
            <person name="Gong Y."/>
            <person name="Samejima M."/>
            <person name="Mahadevan R."/>
            <person name="Abou-Zaid M."/>
            <person name="de Vries R.P."/>
            <person name="Igarashi K."/>
            <person name="Yadav J.S."/>
            <person name="Grigoriev I.V."/>
            <person name="Master E.R."/>
        </authorList>
    </citation>
    <scope>NUCLEOTIDE SEQUENCE [LARGE SCALE GENOMIC DNA]</scope>
    <source>
        <strain evidence="1 2">HHB-10118-sp</strain>
    </source>
</reference>
<dbReference type="STRING" id="650164.K5WD48"/>